<organism evidence="1 2">
    <name type="scientific">Candidatus Scybalenecus merdavium</name>
    <dbReference type="NCBI Taxonomy" id="2840939"/>
    <lineage>
        <taxon>Bacteria</taxon>
        <taxon>Bacillati</taxon>
        <taxon>Bacillota</taxon>
        <taxon>Clostridia</taxon>
        <taxon>Eubacteriales</taxon>
        <taxon>Oscillospiraceae</taxon>
        <taxon>Oscillospiraceae incertae sedis</taxon>
        <taxon>Candidatus Scybalenecus</taxon>
    </lineage>
</organism>
<dbReference type="AlphaFoldDB" id="A0A9D1MTW2"/>
<dbReference type="EMBL" id="DVNM01000013">
    <property type="protein sequence ID" value="HIU68814.1"/>
    <property type="molecule type" value="Genomic_DNA"/>
</dbReference>
<proteinExistence type="predicted"/>
<name>A0A9D1MTW2_9FIRM</name>
<comment type="caution">
    <text evidence="1">The sequence shown here is derived from an EMBL/GenBank/DDBJ whole genome shotgun (WGS) entry which is preliminary data.</text>
</comment>
<gene>
    <name evidence="1" type="ORF">IAD23_02500</name>
</gene>
<reference evidence="1" key="1">
    <citation type="submission" date="2020-10" db="EMBL/GenBank/DDBJ databases">
        <authorList>
            <person name="Gilroy R."/>
        </authorList>
    </citation>
    <scope>NUCLEOTIDE SEQUENCE</scope>
    <source>
        <strain evidence="1">CHK176-6737</strain>
    </source>
</reference>
<accession>A0A9D1MTW2</accession>
<sequence>MQTLGVYRPEYDRVIDVYSGIIEQYEKLKKSVDTEAMQVRSPAVITLEKLRADIAKYSDLLCLNPKAFEKADVKPKPKETALEAALRKLGGA</sequence>
<protein>
    <submittedName>
        <fullName evidence="1">Terminase</fullName>
    </submittedName>
</protein>
<reference evidence="1" key="2">
    <citation type="journal article" date="2021" name="PeerJ">
        <title>Extensive microbial diversity within the chicken gut microbiome revealed by metagenomics and culture.</title>
        <authorList>
            <person name="Gilroy R."/>
            <person name="Ravi A."/>
            <person name="Getino M."/>
            <person name="Pursley I."/>
            <person name="Horton D.L."/>
            <person name="Alikhan N.F."/>
            <person name="Baker D."/>
            <person name="Gharbi K."/>
            <person name="Hall N."/>
            <person name="Watson M."/>
            <person name="Adriaenssens E.M."/>
            <person name="Foster-Nyarko E."/>
            <person name="Jarju S."/>
            <person name="Secka A."/>
            <person name="Antonio M."/>
            <person name="Oren A."/>
            <person name="Chaudhuri R.R."/>
            <person name="La Ragione R."/>
            <person name="Hildebrand F."/>
            <person name="Pallen M.J."/>
        </authorList>
    </citation>
    <scope>NUCLEOTIDE SEQUENCE</scope>
    <source>
        <strain evidence="1">CHK176-6737</strain>
    </source>
</reference>
<evidence type="ECO:0000313" key="1">
    <source>
        <dbReference type="EMBL" id="HIU68814.1"/>
    </source>
</evidence>
<dbReference type="InterPro" id="IPR006448">
    <property type="entry name" value="Phage_term_ssu_P27"/>
</dbReference>
<dbReference type="Pfam" id="PF05119">
    <property type="entry name" value="Terminase_4"/>
    <property type="match status" value="1"/>
</dbReference>
<evidence type="ECO:0000313" key="2">
    <source>
        <dbReference type="Proteomes" id="UP000824125"/>
    </source>
</evidence>
<dbReference type="Proteomes" id="UP000824125">
    <property type="component" value="Unassembled WGS sequence"/>
</dbReference>